<gene>
    <name evidence="1" type="ORF">RclHR1_00110032</name>
</gene>
<keyword evidence="2" id="KW-1185">Reference proteome</keyword>
<dbReference type="EMBL" id="BEXD01000113">
    <property type="protein sequence ID" value="GBB84399.1"/>
    <property type="molecule type" value="Genomic_DNA"/>
</dbReference>
<organism evidence="1 2">
    <name type="scientific">Rhizophagus clarus</name>
    <dbReference type="NCBI Taxonomy" id="94130"/>
    <lineage>
        <taxon>Eukaryota</taxon>
        <taxon>Fungi</taxon>
        <taxon>Fungi incertae sedis</taxon>
        <taxon>Mucoromycota</taxon>
        <taxon>Glomeromycotina</taxon>
        <taxon>Glomeromycetes</taxon>
        <taxon>Glomerales</taxon>
        <taxon>Glomeraceae</taxon>
        <taxon>Rhizophagus</taxon>
    </lineage>
</organism>
<name>A0A2Z6QF95_9GLOM</name>
<evidence type="ECO:0000313" key="2">
    <source>
        <dbReference type="Proteomes" id="UP000247702"/>
    </source>
</evidence>
<sequence length="181" mass="21042">MRGLYRTNFGKQIFLQSLADPFFFQEYEKLESELAKYLGYFQLSVQVTENFTKLKAFILKIYTANANDDVKKITEENNSYIKDIRRIIDDKLKQEDLAKIFIKGLELEPIENEPSIFRSVYKGQQVIVSEVSYQIPDNTIAMEPISDSFHSIRRSVVILQRLANLGSVYGCYGLYRQNGRV</sequence>
<evidence type="ECO:0000313" key="1">
    <source>
        <dbReference type="EMBL" id="GBB84399.1"/>
    </source>
</evidence>
<dbReference type="Proteomes" id="UP000247702">
    <property type="component" value="Unassembled WGS sequence"/>
</dbReference>
<proteinExistence type="predicted"/>
<protein>
    <submittedName>
        <fullName evidence="1">Uncharacterized protein</fullName>
    </submittedName>
</protein>
<dbReference type="AlphaFoldDB" id="A0A2Z6QF95"/>
<reference evidence="1 2" key="1">
    <citation type="submission" date="2017-11" db="EMBL/GenBank/DDBJ databases">
        <title>The genome of Rhizophagus clarus HR1 reveals common genetic basis of auxotrophy among arbuscular mycorrhizal fungi.</title>
        <authorList>
            <person name="Kobayashi Y."/>
        </authorList>
    </citation>
    <scope>NUCLEOTIDE SEQUENCE [LARGE SCALE GENOMIC DNA]</scope>
    <source>
        <strain evidence="1 2">HR1</strain>
    </source>
</reference>
<accession>A0A2Z6QF95</accession>
<comment type="caution">
    <text evidence="1">The sequence shown here is derived from an EMBL/GenBank/DDBJ whole genome shotgun (WGS) entry which is preliminary data.</text>
</comment>